<feature type="region of interest" description="Disordered" evidence="1">
    <location>
        <begin position="21"/>
        <end position="45"/>
    </location>
</feature>
<dbReference type="RefSeq" id="XP_037148580.1">
    <property type="nucleotide sequence ID" value="XM_037295882.1"/>
</dbReference>
<evidence type="ECO:0000313" key="2">
    <source>
        <dbReference type="EMBL" id="KAF6219145.1"/>
    </source>
</evidence>
<dbReference type="AlphaFoldDB" id="A0A8H6C936"/>
<organism evidence="2 3">
    <name type="scientific">Letharia lupina</name>
    <dbReference type="NCBI Taxonomy" id="560253"/>
    <lineage>
        <taxon>Eukaryota</taxon>
        <taxon>Fungi</taxon>
        <taxon>Dikarya</taxon>
        <taxon>Ascomycota</taxon>
        <taxon>Pezizomycotina</taxon>
        <taxon>Lecanoromycetes</taxon>
        <taxon>OSLEUM clade</taxon>
        <taxon>Lecanoromycetidae</taxon>
        <taxon>Lecanorales</taxon>
        <taxon>Lecanorineae</taxon>
        <taxon>Parmeliaceae</taxon>
        <taxon>Letharia</taxon>
    </lineage>
</organism>
<gene>
    <name evidence="2" type="ORF">HO133_004970</name>
</gene>
<comment type="caution">
    <text evidence="2">The sequence shown here is derived from an EMBL/GenBank/DDBJ whole genome shotgun (WGS) entry which is preliminary data.</text>
</comment>
<feature type="compositionally biased region" description="Polar residues" evidence="1">
    <location>
        <begin position="26"/>
        <end position="35"/>
    </location>
</feature>
<proteinExistence type="predicted"/>
<protein>
    <submittedName>
        <fullName evidence="2">Uncharacterized protein</fullName>
    </submittedName>
</protein>
<sequence>MEMRGIDAHVSLIDSRRRKSFAYSDPKSSGSNGANQKEDDCSSMTSNVVGLHEPRLALANQPRPTCQEKFDMVWNDEVQDFVRMDAMRIGTHESYRSEVNKEGYHFRLPSSFPAFNTEDGADVTQVRPASTLAPDHTEGHTMSFEKWENPVVGTKVVFHKCDQSWRIPDMSSRRTRISQTPSPSKKRKLLCDDNTKFEPEQETPKANGLLVRRELLDQKITAVPRSPAAIHC</sequence>
<evidence type="ECO:0000256" key="1">
    <source>
        <dbReference type="SAM" id="MobiDB-lite"/>
    </source>
</evidence>
<dbReference type="Proteomes" id="UP000593566">
    <property type="component" value="Unassembled WGS sequence"/>
</dbReference>
<dbReference type="GeneID" id="59333376"/>
<reference evidence="2 3" key="1">
    <citation type="journal article" date="2020" name="Genomics">
        <title>Complete, high-quality genomes from long-read metagenomic sequencing of two wolf lichen thalli reveals enigmatic genome architecture.</title>
        <authorList>
            <person name="McKenzie S.K."/>
            <person name="Walston R.F."/>
            <person name="Allen J.L."/>
        </authorList>
    </citation>
    <scope>NUCLEOTIDE SEQUENCE [LARGE SCALE GENOMIC DNA]</scope>
    <source>
        <strain evidence="2">WasteWater1</strain>
    </source>
</reference>
<feature type="region of interest" description="Disordered" evidence="1">
    <location>
        <begin position="169"/>
        <end position="189"/>
    </location>
</feature>
<dbReference type="EMBL" id="JACCJB010000020">
    <property type="protein sequence ID" value="KAF6219145.1"/>
    <property type="molecule type" value="Genomic_DNA"/>
</dbReference>
<accession>A0A8H6C936</accession>
<name>A0A8H6C936_9LECA</name>
<evidence type="ECO:0000313" key="3">
    <source>
        <dbReference type="Proteomes" id="UP000593566"/>
    </source>
</evidence>
<keyword evidence="3" id="KW-1185">Reference proteome</keyword>